<sequence>MNVCTDETANTQVAVHLWKSISEMFYLPFFHVV</sequence>
<dbReference type="EMBL" id="MN740271">
    <property type="protein sequence ID" value="QHT97090.1"/>
    <property type="molecule type" value="Genomic_DNA"/>
</dbReference>
<protein>
    <submittedName>
        <fullName evidence="1">Uncharacterized protein</fullName>
    </submittedName>
</protein>
<dbReference type="AlphaFoldDB" id="A0A6C0IX30"/>
<reference evidence="1" key="1">
    <citation type="journal article" date="2020" name="Nature">
        <title>Giant virus diversity and host interactions through global metagenomics.</title>
        <authorList>
            <person name="Schulz F."/>
            <person name="Roux S."/>
            <person name="Paez-Espino D."/>
            <person name="Jungbluth S."/>
            <person name="Walsh D.A."/>
            <person name="Denef V.J."/>
            <person name="McMahon K.D."/>
            <person name="Konstantinidis K.T."/>
            <person name="Eloe-Fadrosh E.A."/>
            <person name="Kyrpides N.C."/>
            <person name="Woyke T."/>
        </authorList>
    </citation>
    <scope>NUCLEOTIDE SEQUENCE</scope>
    <source>
        <strain evidence="1">GVMAG-M-3300024510-1</strain>
    </source>
</reference>
<evidence type="ECO:0000313" key="1">
    <source>
        <dbReference type="EMBL" id="QHT97090.1"/>
    </source>
</evidence>
<accession>A0A6C0IX30</accession>
<name>A0A6C0IX30_9ZZZZ</name>
<proteinExistence type="predicted"/>
<organism evidence="1">
    <name type="scientific">viral metagenome</name>
    <dbReference type="NCBI Taxonomy" id="1070528"/>
    <lineage>
        <taxon>unclassified sequences</taxon>
        <taxon>metagenomes</taxon>
        <taxon>organismal metagenomes</taxon>
    </lineage>
</organism>